<evidence type="ECO:0000313" key="2">
    <source>
        <dbReference type="EnsemblMetazoa" id="GPPI027672-PA"/>
    </source>
</evidence>
<protein>
    <submittedName>
        <fullName evidence="2">Uncharacterized protein</fullName>
    </submittedName>
</protein>
<sequence length="83" mass="9273">MTGTALTNCLSLPQLTLCVFPCIHQVIQSFIQSVLFAIRRHNSFVKCLESIKRCIGDLINIGVILLSSASFDYAANICHQLRY</sequence>
<dbReference type="EMBL" id="JXJN01012996">
    <property type="status" value="NOT_ANNOTATED_CDS"/>
    <property type="molecule type" value="Genomic_DNA"/>
</dbReference>
<proteinExistence type="predicted"/>
<keyword evidence="3" id="KW-1185">Reference proteome</keyword>
<evidence type="ECO:0000256" key="1">
    <source>
        <dbReference type="SAM" id="SignalP"/>
    </source>
</evidence>
<dbReference type="AlphaFoldDB" id="A0A1B0BES4"/>
<accession>A0A1B0BES4</accession>
<feature type="signal peptide" evidence="1">
    <location>
        <begin position="1"/>
        <end position="18"/>
    </location>
</feature>
<organism evidence="2 3">
    <name type="scientific">Glossina palpalis gambiensis</name>
    <dbReference type="NCBI Taxonomy" id="67801"/>
    <lineage>
        <taxon>Eukaryota</taxon>
        <taxon>Metazoa</taxon>
        <taxon>Ecdysozoa</taxon>
        <taxon>Arthropoda</taxon>
        <taxon>Hexapoda</taxon>
        <taxon>Insecta</taxon>
        <taxon>Pterygota</taxon>
        <taxon>Neoptera</taxon>
        <taxon>Endopterygota</taxon>
        <taxon>Diptera</taxon>
        <taxon>Brachycera</taxon>
        <taxon>Muscomorpha</taxon>
        <taxon>Hippoboscoidea</taxon>
        <taxon>Glossinidae</taxon>
        <taxon>Glossina</taxon>
    </lineage>
</organism>
<reference evidence="2" key="2">
    <citation type="submission" date="2020-05" db="UniProtKB">
        <authorList>
            <consortium name="EnsemblMetazoa"/>
        </authorList>
    </citation>
    <scope>IDENTIFICATION</scope>
    <source>
        <strain evidence="2">IAEA</strain>
    </source>
</reference>
<dbReference type="VEuPathDB" id="VectorBase:GPPI027672"/>
<dbReference type="Proteomes" id="UP000092460">
    <property type="component" value="Unassembled WGS sequence"/>
</dbReference>
<reference evidence="3" key="1">
    <citation type="submission" date="2015-01" db="EMBL/GenBank/DDBJ databases">
        <authorList>
            <person name="Aksoy S."/>
            <person name="Warren W."/>
            <person name="Wilson R.K."/>
        </authorList>
    </citation>
    <scope>NUCLEOTIDE SEQUENCE [LARGE SCALE GENOMIC DNA]</scope>
    <source>
        <strain evidence="3">IAEA</strain>
    </source>
</reference>
<keyword evidence="1" id="KW-0732">Signal</keyword>
<dbReference type="EnsemblMetazoa" id="GPPI027672-RA">
    <property type="protein sequence ID" value="GPPI027672-PA"/>
    <property type="gene ID" value="GPPI027672"/>
</dbReference>
<feature type="chain" id="PRO_5008404776" evidence="1">
    <location>
        <begin position="19"/>
        <end position="83"/>
    </location>
</feature>
<evidence type="ECO:0000313" key="3">
    <source>
        <dbReference type="Proteomes" id="UP000092460"/>
    </source>
</evidence>
<name>A0A1B0BES4_9MUSC</name>